<comment type="cofactor">
    <cofactor evidence="1">
        <name>Zn(2+)</name>
        <dbReference type="ChEBI" id="CHEBI:29105"/>
    </cofactor>
</comment>
<evidence type="ECO:0000256" key="2">
    <source>
        <dbReference type="ARBA" id="ARBA00007357"/>
    </source>
</evidence>
<comment type="similarity">
    <text evidence="2">Belongs to the peptidase M13 family.</text>
</comment>
<evidence type="ECO:0000256" key="5">
    <source>
        <dbReference type="ARBA" id="ARBA00022801"/>
    </source>
</evidence>
<feature type="domain" description="Peptidase M13 C-terminal" evidence="9">
    <location>
        <begin position="593"/>
        <end position="798"/>
    </location>
</feature>
<dbReference type="Gene3D" id="3.40.390.10">
    <property type="entry name" value="Collagenase (Catalytic Domain)"/>
    <property type="match status" value="2"/>
</dbReference>
<keyword evidence="3" id="KW-0645">Protease</keyword>
<dbReference type="Gene3D" id="1.10.1380.10">
    <property type="entry name" value="Neutral endopeptidase , domain2"/>
    <property type="match status" value="2"/>
</dbReference>
<dbReference type="GO" id="GO:0005886">
    <property type="term" value="C:plasma membrane"/>
    <property type="evidence" value="ECO:0007669"/>
    <property type="project" value="TreeGrafter"/>
</dbReference>
<dbReference type="GO" id="GO:0046872">
    <property type="term" value="F:metal ion binding"/>
    <property type="evidence" value="ECO:0007669"/>
    <property type="project" value="UniProtKB-KW"/>
</dbReference>
<sequence>MTLLTNFALLLTIAVCCNCKSVSLASFLNAVSLRAENLTISLSDVELRGGILSFNGVTLEGNGVHYSGAKHTEPQRDQGKRTVHFPDLANSIDRSIDPCQDFYSFVCNGWIRSHPIPQNHYQYTQTELLKERLNKQIKAILSAPALLPTREDILMRTFYKKCVQNAYSESTEGFRLLFAKTRELHQVSSITDWLLIMKTEQLFHELTVSADEYNSTRNTLQIVPAQPMLSAQIYFDPAYTQEFLATRDVLFRMLAIIAGEDHRMEFISRNLLEHVRRVESLIRVDQTIAKINEETEFNTDSVAVTVGELRHTLRSIDWIRYISAFIPRHLQYSLAKRQVRISQILTVKRMEELLLNMDDQTLEDYLDWKVIFHFSDFLGEKFQLLMEEFSSQVYGVKGRDRTDECVTVTMGMFHDVVGKHYLQRHFNFDSVFGAKELVEDVRNAFLDMLNENEWMDEKTKKRARQKVDTIICEMIGRPNLRKWRLFVEIEGPEVKVARVVEMKGKKRAKCCAVNKNQADSFHANAIRDVIAYDNSIFNETMRKEKYAKLSFNSQNSYYEIVTTMELWMQDKAFLKLETLNTRDSFDTPVTEVNAFYDGSQNQIAIMAGMLQSPFFNASLPRLLNYGAIGVVAGHEITHGFDDNGASYDEAGNKNNWWDEHTYKNFEWKKQCFDEQYGSIVVKDLHVRINGRRTEGENIADNGGMRAAIRAADRLSARVSEHFTIVGLEDFTQMQYFFMNYAFVWCGSTRRATLLNKLATDAHPPDMYRVNVVLSNQPEFAKAFECHPGSPMHPENTCTLW</sequence>
<proteinExistence type="inferred from homology"/>
<dbReference type="Pfam" id="PF05649">
    <property type="entry name" value="Peptidase_M13_N"/>
    <property type="match status" value="1"/>
</dbReference>
<evidence type="ECO:0000256" key="1">
    <source>
        <dbReference type="ARBA" id="ARBA00001947"/>
    </source>
</evidence>
<comment type="caution">
    <text evidence="11">The sequence shown here is derived from an EMBL/GenBank/DDBJ whole genome shotgun (WGS) entry which is preliminary data.</text>
</comment>
<feature type="domain" description="Peptidase M13 N-terminal" evidence="10">
    <location>
        <begin position="98"/>
        <end position="476"/>
    </location>
</feature>
<evidence type="ECO:0000256" key="6">
    <source>
        <dbReference type="ARBA" id="ARBA00022833"/>
    </source>
</evidence>
<dbReference type="EMBL" id="JARK01001497">
    <property type="protein sequence ID" value="EYB95319.1"/>
    <property type="molecule type" value="Genomic_DNA"/>
</dbReference>
<evidence type="ECO:0000256" key="3">
    <source>
        <dbReference type="ARBA" id="ARBA00022670"/>
    </source>
</evidence>
<dbReference type="PRINTS" id="PR00786">
    <property type="entry name" value="NEPRILYSIN"/>
</dbReference>
<dbReference type="PANTHER" id="PTHR11733:SF167">
    <property type="entry name" value="FI17812P1-RELATED"/>
    <property type="match status" value="1"/>
</dbReference>
<keyword evidence="8" id="KW-0732">Signal</keyword>
<dbReference type="CDD" id="cd08662">
    <property type="entry name" value="M13"/>
    <property type="match status" value="1"/>
</dbReference>
<evidence type="ECO:0000313" key="12">
    <source>
        <dbReference type="Proteomes" id="UP000024635"/>
    </source>
</evidence>
<organism evidence="11 12">
    <name type="scientific">Ancylostoma ceylanicum</name>
    <dbReference type="NCBI Taxonomy" id="53326"/>
    <lineage>
        <taxon>Eukaryota</taxon>
        <taxon>Metazoa</taxon>
        <taxon>Ecdysozoa</taxon>
        <taxon>Nematoda</taxon>
        <taxon>Chromadorea</taxon>
        <taxon>Rhabditida</taxon>
        <taxon>Rhabditina</taxon>
        <taxon>Rhabditomorpha</taxon>
        <taxon>Strongyloidea</taxon>
        <taxon>Ancylostomatidae</taxon>
        <taxon>Ancylostomatinae</taxon>
        <taxon>Ancylostoma</taxon>
    </lineage>
</organism>
<dbReference type="InterPro" id="IPR008753">
    <property type="entry name" value="Peptidase_M13_N"/>
</dbReference>
<gene>
    <name evidence="11" type="primary">Acey_s0161.g3365</name>
    <name evidence="11" type="ORF">Y032_0161g3365</name>
</gene>
<keyword evidence="7" id="KW-0482">Metalloprotease</keyword>
<dbReference type="OrthoDB" id="6475849at2759"/>
<dbReference type="GO" id="GO:0004222">
    <property type="term" value="F:metalloendopeptidase activity"/>
    <property type="evidence" value="ECO:0007669"/>
    <property type="project" value="InterPro"/>
</dbReference>
<keyword evidence="6" id="KW-0862">Zinc</keyword>
<dbReference type="InterPro" id="IPR024079">
    <property type="entry name" value="MetalloPept_cat_dom_sf"/>
</dbReference>
<dbReference type="PROSITE" id="PS51885">
    <property type="entry name" value="NEPRILYSIN"/>
    <property type="match status" value="1"/>
</dbReference>
<evidence type="ECO:0008006" key="13">
    <source>
        <dbReference type="Google" id="ProtNLM"/>
    </source>
</evidence>
<reference evidence="12" key="1">
    <citation type="journal article" date="2015" name="Nat. Genet.">
        <title>The genome and transcriptome of the zoonotic hookworm Ancylostoma ceylanicum identify infection-specific gene families.</title>
        <authorList>
            <person name="Schwarz E.M."/>
            <person name="Hu Y."/>
            <person name="Antoshechkin I."/>
            <person name="Miller M.M."/>
            <person name="Sternberg P.W."/>
            <person name="Aroian R.V."/>
        </authorList>
    </citation>
    <scope>NUCLEOTIDE SEQUENCE</scope>
    <source>
        <strain evidence="12">HY135</strain>
    </source>
</reference>
<evidence type="ECO:0000259" key="10">
    <source>
        <dbReference type="Pfam" id="PF05649"/>
    </source>
</evidence>
<dbReference type="InterPro" id="IPR018497">
    <property type="entry name" value="Peptidase_M13_C"/>
</dbReference>
<evidence type="ECO:0000256" key="8">
    <source>
        <dbReference type="SAM" id="SignalP"/>
    </source>
</evidence>
<accession>A0A016SYB1</accession>
<dbReference type="InterPro" id="IPR042089">
    <property type="entry name" value="Peptidase_M13_dom_2"/>
</dbReference>
<evidence type="ECO:0000256" key="4">
    <source>
        <dbReference type="ARBA" id="ARBA00022723"/>
    </source>
</evidence>
<keyword evidence="5" id="KW-0378">Hydrolase</keyword>
<dbReference type="PANTHER" id="PTHR11733">
    <property type="entry name" value="ZINC METALLOPROTEASE FAMILY M13 NEPRILYSIN-RELATED"/>
    <property type="match status" value="1"/>
</dbReference>
<dbReference type="InterPro" id="IPR000718">
    <property type="entry name" value="Peptidase_M13"/>
</dbReference>
<feature type="signal peptide" evidence="8">
    <location>
        <begin position="1"/>
        <end position="19"/>
    </location>
</feature>
<dbReference type="SUPFAM" id="SSF55486">
    <property type="entry name" value="Metalloproteases ('zincins'), catalytic domain"/>
    <property type="match status" value="1"/>
</dbReference>
<protein>
    <recommendedName>
        <fullName evidence="13">Peptidase family M13</fullName>
    </recommendedName>
</protein>
<keyword evidence="12" id="KW-1185">Reference proteome</keyword>
<evidence type="ECO:0000313" key="11">
    <source>
        <dbReference type="EMBL" id="EYB95319.1"/>
    </source>
</evidence>
<dbReference type="AlphaFoldDB" id="A0A016SYB1"/>
<dbReference type="Proteomes" id="UP000024635">
    <property type="component" value="Unassembled WGS sequence"/>
</dbReference>
<dbReference type="STRING" id="53326.A0A016SYB1"/>
<name>A0A016SYB1_9BILA</name>
<keyword evidence="4" id="KW-0479">Metal-binding</keyword>
<evidence type="ECO:0000259" key="9">
    <source>
        <dbReference type="Pfam" id="PF01431"/>
    </source>
</evidence>
<dbReference type="Pfam" id="PF01431">
    <property type="entry name" value="Peptidase_M13"/>
    <property type="match status" value="1"/>
</dbReference>
<dbReference type="GO" id="GO:0016485">
    <property type="term" value="P:protein processing"/>
    <property type="evidence" value="ECO:0007669"/>
    <property type="project" value="TreeGrafter"/>
</dbReference>
<evidence type="ECO:0000256" key="7">
    <source>
        <dbReference type="ARBA" id="ARBA00023049"/>
    </source>
</evidence>
<feature type="chain" id="PRO_5001486972" description="Peptidase family M13" evidence="8">
    <location>
        <begin position="20"/>
        <end position="800"/>
    </location>
</feature>